<accession>A0A832H0R5</accession>
<dbReference type="EMBL" id="DSRD01000294">
    <property type="protein sequence ID" value="HGW93539.1"/>
    <property type="molecule type" value="Genomic_DNA"/>
</dbReference>
<protein>
    <submittedName>
        <fullName evidence="1">Uncharacterized protein</fullName>
    </submittedName>
</protein>
<sequence>MTAIAIWFNNENLENPSLWVASDSRVSKNQNSTLIDDAAKVFALPVVCRFPDEDGFFSQVGYFHTYGYCFAGSTLLGQNTFLALMPLLSNLAAAQPYAPQMADVANFILEYLGRAFDDYKVIACENSAVEVALFGWYHITQKQHIFHYHPGEDDNGVYVIKCTDYTDLNEKSFVYLGDHKNDMTQKIQKAFDGDSEPSRPLSRIPRYIIEEHIQNNEYRTIGGDLQLGITDQFGFRPFSICKPRVPGKPEAYLSYLGYEIHQEIQNVGYATVNLPGMV</sequence>
<proteinExistence type="predicted"/>
<reference evidence="1" key="1">
    <citation type="journal article" date="2020" name="mSystems">
        <title>Genome- and Community-Level Interaction Insights into Carbon Utilization and Element Cycling Functions of Hydrothermarchaeota in Hydrothermal Sediment.</title>
        <authorList>
            <person name="Zhou Z."/>
            <person name="Liu Y."/>
            <person name="Xu W."/>
            <person name="Pan J."/>
            <person name="Luo Z.H."/>
            <person name="Li M."/>
        </authorList>
    </citation>
    <scope>NUCLEOTIDE SEQUENCE [LARGE SCALE GENOMIC DNA]</scope>
    <source>
        <strain evidence="1">SpSt-402</strain>
    </source>
</reference>
<comment type="caution">
    <text evidence="1">The sequence shown here is derived from an EMBL/GenBank/DDBJ whole genome shotgun (WGS) entry which is preliminary data.</text>
</comment>
<gene>
    <name evidence="1" type="ORF">ENR47_04540</name>
</gene>
<evidence type="ECO:0000313" key="1">
    <source>
        <dbReference type="EMBL" id="HGW93539.1"/>
    </source>
</evidence>
<name>A0A832H0R5_9CYAN</name>
<dbReference type="AlphaFoldDB" id="A0A832H0R5"/>
<organism evidence="1">
    <name type="scientific">Oscillatoriales cyanobacterium SpSt-402</name>
    <dbReference type="NCBI Taxonomy" id="2282168"/>
    <lineage>
        <taxon>Bacteria</taxon>
        <taxon>Bacillati</taxon>
        <taxon>Cyanobacteriota</taxon>
        <taxon>Cyanophyceae</taxon>
        <taxon>Oscillatoriophycideae</taxon>
        <taxon>Oscillatoriales</taxon>
    </lineage>
</organism>